<accession>A0A915NVM3</accession>
<keyword evidence="1" id="KW-0732">Signal</keyword>
<organism evidence="2 3">
    <name type="scientific">Meloidogyne floridensis</name>
    <dbReference type="NCBI Taxonomy" id="298350"/>
    <lineage>
        <taxon>Eukaryota</taxon>
        <taxon>Metazoa</taxon>
        <taxon>Ecdysozoa</taxon>
        <taxon>Nematoda</taxon>
        <taxon>Chromadorea</taxon>
        <taxon>Rhabditida</taxon>
        <taxon>Tylenchina</taxon>
        <taxon>Tylenchomorpha</taxon>
        <taxon>Tylenchoidea</taxon>
        <taxon>Meloidogynidae</taxon>
        <taxon>Meloidogyninae</taxon>
        <taxon>Meloidogyne</taxon>
    </lineage>
</organism>
<evidence type="ECO:0000256" key="1">
    <source>
        <dbReference type="SAM" id="SignalP"/>
    </source>
</evidence>
<keyword evidence="2" id="KW-1185">Reference proteome</keyword>
<feature type="signal peptide" evidence="1">
    <location>
        <begin position="1"/>
        <end position="24"/>
    </location>
</feature>
<evidence type="ECO:0000313" key="2">
    <source>
        <dbReference type="Proteomes" id="UP000887560"/>
    </source>
</evidence>
<name>A0A915NVM3_9BILA</name>
<feature type="chain" id="PRO_5036689103" evidence="1">
    <location>
        <begin position="25"/>
        <end position="85"/>
    </location>
</feature>
<dbReference type="Proteomes" id="UP000887560">
    <property type="component" value="Unplaced"/>
</dbReference>
<protein>
    <submittedName>
        <fullName evidence="3">Uncharacterized protein</fullName>
    </submittedName>
</protein>
<dbReference type="AlphaFoldDB" id="A0A915NVM3"/>
<sequence length="85" mass="9196">MFSSSTKICLFFLSIFVLFQLNDGKCVDIGGKCGGKYGKCCVGGSCTKGNCCIAKDEYCFPNHHDQCCPGTTCRTEVGRGNEKCM</sequence>
<dbReference type="WBParaSite" id="scf7180000420748.g5688">
    <property type="protein sequence ID" value="scf7180000420748.g5688"/>
    <property type="gene ID" value="scf7180000420748.g5688"/>
</dbReference>
<proteinExistence type="predicted"/>
<reference evidence="3" key="1">
    <citation type="submission" date="2022-11" db="UniProtKB">
        <authorList>
            <consortium name="WormBaseParasite"/>
        </authorList>
    </citation>
    <scope>IDENTIFICATION</scope>
</reference>
<evidence type="ECO:0000313" key="3">
    <source>
        <dbReference type="WBParaSite" id="scf7180000420748.g5688"/>
    </source>
</evidence>